<evidence type="ECO:0000256" key="1">
    <source>
        <dbReference type="SAM" id="MobiDB-lite"/>
    </source>
</evidence>
<keyword evidence="3" id="KW-0255">Endonuclease</keyword>
<organism evidence="3">
    <name type="scientific">Burkholderia pseudomallei 1710a</name>
    <dbReference type="NCBI Taxonomy" id="320371"/>
    <lineage>
        <taxon>Bacteria</taxon>
        <taxon>Pseudomonadati</taxon>
        <taxon>Pseudomonadota</taxon>
        <taxon>Betaproteobacteria</taxon>
        <taxon>Burkholderiales</taxon>
        <taxon>Burkholderiaceae</taxon>
        <taxon>Burkholderia</taxon>
        <taxon>pseudomallei group</taxon>
    </lineage>
</organism>
<feature type="compositionally biased region" description="Low complexity" evidence="1">
    <location>
        <begin position="327"/>
        <end position="338"/>
    </location>
</feature>
<feature type="compositionally biased region" description="Polar residues" evidence="1">
    <location>
        <begin position="304"/>
        <end position="326"/>
    </location>
</feature>
<dbReference type="PANTHER" id="PTHR14859">
    <property type="entry name" value="CALCOFLUOR WHITE HYPERSENSITIVE PROTEIN PRECURSOR"/>
    <property type="match status" value="1"/>
</dbReference>
<evidence type="ECO:0000259" key="2">
    <source>
        <dbReference type="Pfam" id="PF03372"/>
    </source>
</evidence>
<dbReference type="GO" id="GO:0016020">
    <property type="term" value="C:membrane"/>
    <property type="evidence" value="ECO:0007669"/>
    <property type="project" value="GOC"/>
</dbReference>
<keyword evidence="3" id="KW-0540">Nuclease</keyword>
<dbReference type="RefSeq" id="WP_004528694.1">
    <property type="nucleotide sequence ID" value="NZ_CM000833.1"/>
</dbReference>
<name>A0A0E1W7T3_BURPE</name>
<dbReference type="GO" id="GO:0004519">
    <property type="term" value="F:endonuclease activity"/>
    <property type="evidence" value="ECO:0007669"/>
    <property type="project" value="UniProtKB-KW"/>
</dbReference>
<dbReference type="InterPro" id="IPR051916">
    <property type="entry name" value="GPI-anchor_lipid_remodeler"/>
</dbReference>
<feature type="region of interest" description="Disordered" evidence="1">
    <location>
        <begin position="1"/>
        <end position="23"/>
    </location>
</feature>
<dbReference type="Pfam" id="PF03372">
    <property type="entry name" value="Exo_endo_phos"/>
    <property type="match status" value="1"/>
</dbReference>
<dbReference type="InterPro" id="IPR036691">
    <property type="entry name" value="Endo/exonu/phosph_ase_sf"/>
</dbReference>
<gene>
    <name evidence="3" type="ORF">BURPS1710A_A1124</name>
</gene>
<sequence length="338" mass="35802">MTPTMMPPDTPTPAGAPPNATTADDALRDIAPQTGARALGAAAARAQPRTRELRIATYNIHGGLGAWTASAAERIAVVLDELCADVIALQEVPLGGARGADVLAHLRACTGMHAAEGPTIDTPARRYGNAVLSRFPIRAARMLDLSFGNREPRGALDADIECGFGVLRVVATHLGLSATERSAQVARLLAAFDTRALPVILLGDINEWFVRGRALRALVTHFRRAPAPRTFPTLCPLFSLDRIWVHPGEWLVDVAAHRSARARRASDHYPLVARIRAAPETDADIAQAPASASRTPPERPCEPTDSTEPASTTGAPARSPATTPRCASSPSRRASSSP</sequence>
<proteinExistence type="predicted"/>
<feature type="domain" description="Endonuclease/exonuclease/phosphatase" evidence="2">
    <location>
        <begin position="56"/>
        <end position="268"/>
    </location>
</feature>
<feature type="compositionally biased region" description="Pro residues" evidence="1">
    <location>
        <begin position="1"/>
        <end position="16"/>
    </location>
</feature>
<keyword evidence="3" id="KW-0269">Exonuclease</keyword>
<evidence type="ECO:0000313" key="3">
    <source>
        <dbReference type="EMBL" id="EET05647.1"/>
    </source>
</evidence>
<accession>A0A0E1W7T3</accession>
<reference evidence="3" key="1">
    <citation type="submission" date="2009-05" db="EMBL/GenBank/DDBJ databases">
        <authorList>
            <person name="Harkins D.M."/>
            <person name="DeShazer D."/>
            <person name="Woods D.E."/>
            <person name="Brinkac L.M."/>
            <person name="Brown K.A."/>
            <person name="Hung G.C."/>
            <person name="Tuanyok A."/>
            <person name="Zhang B."/>
            <person name="Nierman W.C."/>
        </authorList>
    </citation>
    <scope>NUCLEOTIDE SEQUENCE [LARGE SCALE GENOMIC DNA]</scope>
    <source>
        <strain evidence="3">1710a</strain>
    </source>
</reference>
<dbReference type="Gene3D" id="3.60.10.10">
    <property type="entry name" value="Endonuclease/exonuclease/phosphatase"/>
    <property type="match status" value="1"/>
</dbReference>
<dbReference type="PANTHER" id="PTHR14859:SF15">
    <property type="entry name" value="ENDONUCLEASE_EXONUCLEASE_PHOSPHATASE DOMAIN-CONTAINING PROTEIN"/>
    <property type="match status" value="1"/>
</dbReference>
<dbReference type="GO" id="GO:0006506">
    <property type="term" value="P:GPI anchor biosynthetic process"/>
    <property type="evidence" value="ECO:0007669"/>
    <property type="project" value="TreeGrafter"/>
</dbReference>
<keyword evidence="3" id="KW-0378">Hydrolase</keyword>
<dbReference type="HOGENOM" id="CLU_060500_3_0_4"/>
<dbReference type="GO" id="GO:0004527">
    <property type="term" value="F:exonuclease activity"/>
    <property type="evidence" value="ECO:0007669"/>
    <property type="project" value="UniProtKB-KW"/>
</dbReference>
<protein>
    <submittedName>
        <fullName evidence="3">Endonuclease/exonuclease/phosphatase family protein</fullName>
    </submittedName>
</protein>
<dbReference type="SUPFAM" id="SSF56219">
    <property type="entry name" value="DNase I-like"/>
    <property type="match status" value="1"/>
</dbReference>
<dbReference type="AlphaFoldDB" id="A0A0E1W7T3"/>
<dbReference type="InterPro" id="IPR005135">
    <property type="entry name" value="Endo/exonuclease/phosphatase"/>
</dbReference>
<dbReference type="EMBL" id="CM000833">
    <property type="protein sequence ID" value="EET05647.1"/>
    <property type="molecule type" value="Genomic_DNA"/>
</dbReference>
<feature type="region of interest" description="Disordered" evidence="1">
    <location>
        <begin position="280"/>
        <end position="338"/>
    </location>
</feature>
<dbReference type="Proteomes" id="UP000001812">
    <property type="component" value="Chromosome II"/>
</dbReference>